<dbReference type="Pfam" id="PF00300">
    <property type="entry name" value="His_Phos_1"/>
    <property type="match status" value="1"/>
</dbReference>
<dbReference type="CDD" id="cd07067">
    <property type="entry name" value="HP_PGM_like"/>
    <property type="match status" value="1"/>
</dbReference>
<protein>
    <submittedName>
        <fullName evidence="1">Histidine phosphatase family protein</fullName>
    </submittedName>
</protein>
<dbReference type="EMBL" id="JTJC03000003">
    <property type="protein sequence ID" value="NHC35546.1"/>
    <property type="molecule type" value="Genomic_DNA"/>
</dbReference>
<dbReference type="RefSeq" id="WP_039713457.1">
    <property type="nucleotide sequence ID" value="NZ_JTJC03000003.1"/>
</dbReference>
<dbReference type="AlphaFoldDB" id="A0A9X5E5C3"/>
<organism evidence="1 2">
    <name type="scientific">Scytonema millei VB511283</name>
    <dbReference type="NCBI Taxonomy" id="1245923"/>
    <lineage>
        <taxon>Bacteria</taxon>
        <taxon>Bacillati</taxon>
        <taxon>Cyanobacteriota</taxon>
        <taxon>Cyanophyceae</taxon>
        <taxon>Nostocales</taxon>
        <taxon>Scytonemataceae</taxon>
        <taxon>Scytonema</taxon>
    </lineage>
</organism>
<proteinExistence type="predicted"/>
<dbReference type="InterPro" id="IPR029033">
    <property type="entry name" value="His_PPase_superfam"/>
</dbReference>
<sequence>MTQIVWIARHANRHDFVNPEWFLCAERPFDPPISEDGKVQAQQLAQRLKGEKIGHIFASPFLRTVQTANYVAEALSLSINLESGLSEWLNPAWMPQAPKRAPLEVLTRMFPRIDTSYTSRVTAEYPETGEVALERAGKTARLLAEEFSKDILLVGHGASVVGATMGLVGATAQTEVNAALCCLVKVVRPAPEQAWVMELNGDTSHLSKTEKIIRFH</sequence>
<gene>
    <name evidence="1" type="ORF">QH73_0012890</name>
</gene>
<dbReference type="InterPro" id="IPR013078">
    <property type="entry name" value="His_Pase_superF_clade-1"/>
</dbReference>
<dbReference type="SMART" id="SM00855">
    <property type="entry name" value="PGAM"/>
    <property type="match status" value="1"/>
</dbReference>
<dbReference type="SUPFAM" id="SSF53254">
    <property type="entry name" value="Phosphoglycerate mutase-like"/>
    <property type="match status" value="1"/>
</dbReference>
<evidence type="ECO:0000313" key="2">
    <source>
        <dbReference type="Proteomes" id="UP000031532"/>
    </source>
</evidence>
<accession>A0A9X5E5C3</accession>
<dbReference type="PANTHER" id="PTHR16469">
    <property type="entry name" value="UBIQUITIN-ASSOCIATED AND SH3 DOMAIN-CONTAINING BA-RELATED"/>
    <property type="match status" value="1"/>
</dbReference>
<dbReference type="Gene3D" id="3.40.50.1240">
    <property type="entry name" value="Phosphoglycerate mutase-like"/>
    <property type="match status" value="1"/>
</dbReference>
<dbReference type="Proteomes" id="UP000031532">
    <property type="component" value="Unassembled WGS sequence"/>
</dbReference>
<dbReference type="OrthoDB" id="9782128at2"/>
<reference evidence="1 2" key="1">
    <citation type="journal article" date="2015" name="Genome Announc.">
        <title>Draft Genome Sequence of the Terrestrial Cyanobacterium Scytonema millei VB511283, Isolated from Eastern India.</title>
        <authorList>
            <person name="Sen D."/>
            <person name="Chandrababunaidu M.M."/>
            <person name="Singh D."/>
            <person name="Sanghi N."/>
            <person name="Ghorai A."/>
            <person name="Mishra G.P."/>
            <person name="Madduluri M."/>
            <person name="Adhikary S.P."/>
            <person name="Tripathy S."/>
        </authorList>
    </citation>
    <scope>NUCLEOTIDE SEQUENCE [LARGE SCALE GENOMIC DNA]</scope>
    <source>
        <strain evidence="1 2">VB511283</strain>
    </source>
</reference>
<dbReference type="PANTHER" id="PTHR16469:SF27">
    <property type="entry name" value="UBIQUITIN-ASSOCIATED AND SH3 DOMAIN-CONTAINING BA-RELATED"/>
    <property type="match status" value="1"/>
</dbReference>
<comment type="caution">
    <text evidence="1">The sequence shown here is derived from an EMBL/GenBank/DDBJ whole genome shotgun (WGS) entry which is preliminary data.</text>
</comment>
<name>A0A9X5E5C3_9CYAN</name>
<keyword evidence="2" id="KW-1185">Reference proteome</keyword>
<evidence type="ECO:0000313" key="1">
    <source>
        <dbReference type="EMBL" id="NHC35546.1"/>
    </source>
</evidence>
<dbReference type="InterPro" id="IPR051710">
    <property type="entry name" value="Phosphatase_SH3-domain"/>
</dbReference>